<dbReference type="PATRIC" id="fig|927661.3.peg.130"/>
<dbReference type="OrthoDB" id="3431580at2"/>
<feature type="domain" description="DUF397" evidence="1">
    <location>
        <begin position="9"/>
        <end position="60"/>
    </location>
</feature>
<organism evidence="2 3">
    <name type="scientific">Cryptosporangium arvum DSM 44712</name>
    <dbReference type="NCBI Taxonomy" id="927661"/>
    <lineage>
        <taxon>Bacteria</taxon>
        <taxon>Bacillati</taxon>
        <taxon>Actinomycetota</taxon>
        <taxon>Actinomycetes</taxon>
        <taxon>Cryptosporangiales</taxon>
        <taxon>Cryptosporangiaceae</taxon>
        <taxon>Cryptosporangium</taxon>
    </lineage>
</organism>
<evidence type="ECO:0000259" key="1">
    <source>
        <dbReference type="Pfam" id="PF04149"/>
    </source>
</evidence>
<keyword evidence="3" id="KW-1185">Reference proteome</keyword>
<dbReference type="AlphaFoldDB" id="A0A010YFW0"/>
<reference evidence="2 3" key="1">
    <citation type="submission" date="2013-07" db="EMBL/GenBank/DDBJ databases">
        <authorList>
            <consortium name="DOE Joint Genome Institute"/>
            <person name="Eisen J."/>
            <person name="Huntemann M."/>
            <person name="Han J."/>
            <person name="Chen A."/>
            <person name="Kyrpides N."/>
            <person name="Mavromatis K."/>
            <person name="Markowitz V."/>
            <person name="Palaniappan K."/>
            <person name="Ivanova N."/>
            <person name="Schaumberg A."/>
            <person name="Pati A."/>
            <person name="Liolios K."/>
            <person name="Nordberg H.P."/>
            <person name="Cantor M.N."/>
            <person name="Hua S.X."/>
            <person name="Woyke T."/>
        </authorList>
    </citation>
    <scope>NUCLEOTIDE SEQUENCE [LARGE SCALE GENOMIC DNA]</scope>
    <source>
        <strain evidence="2 3">DSM 44712</strain>
    </source>
</reference>
<protein>
    <recommendedName>
        <fullName evidence="1">DUF397 domain-containing protein</fullName>
    </recommendedName>
</protein>
<evidence type="ECO:0000313" key="2">
    <source>
        <dbReference type="EMBL" id="EXG79115.1"/>
    </source>
</evidence>
<sequence>MDSTAFVTASWRKSRRSATINCVEIAETPDLIGVRDSKNPEGAVLAYPVARWAAFLHGVKLGEFDRP</sequence>
<gene>
    <name evidence="2" type="ORF">CryarDRAFT_0138</name>
</gene>
<accession>A0A010YFW0</accession>
<proteinExistence type="predicted"/>
<dbReference type="Proteomes" id="UP000021053">
    <property type="component" value="Unassembled WGS sequence"/>
</dbReference>
<dbReference type="EMBL" id="JFBT01000001">
    <property type="protein sequence ID" value="EXG79115.1"/>
    <property type="molecule type" value="Genomic_DNA"/>
</dbReference>
<dbReference type="Pfam" id="PF04149">
    <property type="entry name" value="DUF397"/>
    <property type="match status" value="1"/>
</dbReference>
<evidence type="ECO:0000313" key="3">
    <source>
        <dbReference type="Proteomes" id="UP000021053"/>
    </source>
</evidence>
<name>A0A010YFW0_9ACTN</name>
<dbReference type="RefSeq" id="WP_035847565.1">
    <property type="nucleotide sequence ID" value="NZ_KK073874.1"/>
</dbReference>
<dbReference type="InterPro" id="IPR007278">
    <property type="entry name" value="DUF397"/>
</dbReference>
<comment type="caution">
    <text evidence="2">The sequence shown here is derived from an EMBL/GenBank/DDBJ whole genome shotgun (WGS) entry which is preliminary data.</text>
</comment>
<dbReference type="HOGENOM" id="CLU_131550_1_3_11"/>